<reference evidence="1 2" key="1">
    <citation type="submission" date="2018-05" db="EMBL/GenBank/DDBJ databases">
        <title>Comparative genomics of bacterial root endophytes of switchgrass collected from native prairies over two seasons.</title>
        <authorList>
            <person name="Tang Y."/>
        </authorList>
    </citation>
    <scope>NUCLEOTIDE SEQUENCE [LARGE SCALE GENOMIC DNA]</scope>
    <source>
        <strain evidence="1 2">NFIX32</strain>
    </source>
</reference>
<name>A0A318HRL4_BURPY</name>
<evidence type="ECO:0008006" key="3">
    <source>
        <dbReference type="Google" id="ProtNLM"/>
    </source>
</evidence>
<evidence type="ECO:0000313" key="1">
    <source>
        <dbReference type="EMBL" id="PXX20892.1"/>
    </source>
</evidence>
<dbReference type="AlphaFoldDB" id="A0A318HRL4"/>
<dbReference type="RefSeq" id="WP_143155857.1">
    <property type="nucleotide sequence ID" value="NZ_QJJY01000071.1"/>
</dbReference>
<protein>
    <recommendedName>
        <fullName evidence="3">CBM-cenC domain-containing protein</fullName>
    </recommendedName>
</protein>
<sequence length="296" mass="33005">MNTKQNVSLRDFTDFKNYNTNGWIRGRAGVHANVMKEGDKCWLRSAAPEGQSISSGVVIEKVIYDLAPGTIYLFSLRTRHYDIGGEPTGMYPFVFIKTGNEISAQPIEIVDPEWKVHLVPFHAHASKILIQLINMSPGGKRNAFDMADIFVGTPLLDITTFDDGLNGWTQGNVGQTGSITQLYGKSVFQNRVPSQAPHNGVVLNKDFTLIHEREYVFIISVRRDNQRPPKPILSLASRTGNLTDATPVGFGDWQSLESRFRAERAIETLSIVSHQMDDQANAYSIGDIQVFDYLAT</sequence>
<gene>
    <name evidence="1" type="ORF">NA66_10715</name>
</gene>
<accession>A0A318HRL4</accession>
<evidence type="ECO:0000313" key="2">
    <source>
        <dbReference type="Proteomes" id="UP000247755"/>
    </source>
</evidence>
<organism evidence="1 2">
    <name type="scientific">Burkholderia pyrrocinia</name>
    <name type="common">Pseudomonas pyrrocinia</name>
    <dbReference type="NCBI Taxonomy" id="60550"/>
    <lineage>
        <taxon>Bacteria</taxon>
        <taxon>Pseudomonadati</taxon>
        <taxon>Pseudomonadota</taxon>
        <taxon>Betaproteobacteria</taxon>
        <taxon>Burkholderiales</taxon>
        <taxon>Burkholderiaceae</taxon>
        <taxon>Burkholderia</taxon>
        <taxon>Burkholderia cepacia complex</taxon>
    </lineage>
</organism>
<dbReference type="EMBL" id="QJJY01000071">
    <property type="protein sequence ID" value="PXX20892.1"/>
    <property type="molecule type" value="Genomic_DNA"/>
</dbReference>
<dbReference type="Proteomes" id="UP000247755">
    <property type="component" value="Unassembled WGS sequence"/>
</dbReference>
<proteinExistence type="predicted"/>
<comment type="caution">
    <text evidence="1">The sequence shown here is derived from an EMBL/GenBank/DDBJ whole genome shotgun (WGS) entry which is preliminary data.</text>
</comment>